<sequence>MDTLGACSTSTTELLGTAGCNNPMPHYVQCVQAPLCVSLCSQTKVTSHTCPPQIVVVGLLPDLTVGRSPLSFYNRFYHPSKTALFLVNWCGRPASAHCPHYSLPMLDKFNQS</sequence>
<reference evidence="1 2" key="1">
    <citation type="submission" date="2024-03" db="EMBL/GenBank/DDBJ databases">
        <authorList>
            <consortium name="ELIXIR-Norway"/>
            <consortium name="Elixir Norway"/>
        </authorList>
    </citation>
    <scope>NUCLEOTIDE SEQUENCE [LARGE SCALE GENOMIC DNA]</scope>
</reference>
<keyword evidence="2" id="KW-1185">Reference proteome</keyword>
<protein>
    <submittedName>
        <fullName evidence="1">Uncharacterized protein</fullName>
    </submittedName>
</protein>
<proteinExistence type="predicted"/>
<evidence type="ECO:0000313" key="2">
    <source>
        <dbReference type="Proteomes" id="UP001497522"/>
    </source>
</evidence>
<evidence type="ECO:0000313" key="1">
    <source>
        <dbReference type="EMBL" id="CAK9871915.1"/>
    </source>
</evidence>
<gene>
    <name evidence="1" type="ORF">CSSPJE1EN2_LOCUS14512</name>
</gene>
<organism evidence="1 2">
    <name type="scientific">Sphagnum jensenii</name>
    <dbReference type="NCBI Taxonomy" id="128206"/>
    <lineage>
        <taxon>Eukaryota</taxon>
        <taxon>Viridiplantae</taxon>
        <taxon>Streptophyta</taxon>
        <taxon>Embryophyta</taxon>
        <taxon>Bryophyta</taxon>
        <taxon>Sphagnophytina</taxon>
        <taxon>Sphagnopsida</taxon>
        <taxon>Sphagnales</taxon>
        <taxon>Sphagnaceae</taxon>
        <taxon>Sphagnum</taxon>
    </lineage>
</organism>
<dbReference type="Proteomes" id="UP001497522">
    <property type="component" value="Chromosome 2"/>
</dbReference>
<accession>A0ABP1B9Q1</accession>
<dbReference type="EMBL" id="OZ023703">
    <property type="protein sequence ID" value="CAK9871915.1"/>
    <property type="molecule type" value="Genomic_DNA"/>
</dbReference>
<name>A0ABP1B9Q1_9BRYO</name>